<dbReference type="SMART" id="SM00165">
    <property type="entry name" value="UBA"/>
    <property type="match status" value="1"/>
</dbReference>
<organism evidence="2 3">
    <name type="scientific">Taenia asiatica</name>
    <name type="common">Asian tapeworm</name>
    <dbReference type="NCBI Taxonomy" id="60517"/>
    <lineage>
        <taxon>Eukaryota</taxon>
        <taxon>Metazoa</taxon>
        <taxon>Spiralia</taxon>
        <taxon>Lophotrochozoa</taxon>
        <taxon>Platyhelminthes</taxon>
        <taxon>Cestoda</taxon>
        <taxon>Eucestoda</taxon>
        <taxon>Cyclophyllidea</taxon>
        <taxon>Taeniidae</taxon>
        <taxon>Taenia</taxon>
    </lineage>
</organism>
<dbReference type="AlphaFoldDB" id="A0A3P6PYL3"/>
<dbReference type="InterPro" id="IPR009060">
    <property type="entry name" value="UBA-like_sf"/>
</dbReference>
<proteinExistence type="predicted"/>
<name>A0A3P6PYL3_TAEAS</name>
<dbReference type="SUPFAM" id="SSF46934">
    <property type="entry name" value="UBA-like"/>
    <property type="match status" value="1"/>
</dbReference>
<gene>
    <name evidence="2" type="ORF">TASK_LOCUS8874</name>
</gene>
<dbReference type="CDD" id="cd14270">
    <property type="entry name" value="UBA"/>
    <property type="match status" value="1"/>
</dbReference>
<evidence type="ECO:0000313" key="3">
    <source>
        <dbReference type="Proteomes" id="UP000282613"/>
    </source>
</evidence>
<keyword evidence="3" id="KW-1185">Reference proteome</keyword>
<dbReference type="InterPro" id="IPR015940">
    <property type="entry name" value="UBA"/>
</dbReference>
<accession>A0A3P6PYL3</accession>
<dbReference type="PROSITE" id="PS50030">
    <property type="entry name" value="UBA"/>
    <property type="match status" value="1"/>
</dbReference>
<evidence type="ECO:0000259" key="1">
    <source>
        <dbReference type="PROSITE" id="PS50030"/>
    </source>
</evidence>
<protein>
    <recommendedName>
        <fullName evidence="1">UBA domain-containing protein</fullName>
    </recommendedName>
</protein>
<dbReference type="Pfam" id="PF00627">
    <property type="entry name" value="UBA"/>
    <property type="match status" value="1"/>
</dbReference>
<feature type="domain" description="UBA" evidence="1">
    <location>
        <begin position="169"/>
        <end position="210"/>
    </location>
</feature>
<dbReference type="OrthoDB" id="272778at2759"/>
<dbReference type="Gene3D" id="1.10.8.10">
    <property type="entry name" value="DNA helicase RuvA subunit, C-terminal domain"/>
    <property type="match status" value="1"/>
</dbReference>
<dbReference type="EMBL" id="UYRS01018915">
    <property type="protein sequence ID" value="VDK41189.1"/>
    <property type="molecule type" value="Genomic_DNA"/>
</dbReference>
<reference evidence="2 3" key="1">
    <citation type="submission" date="2018-11" db="EMBL/GenBank/DDBJ databases">
        <authorList>
            <consortium name="Pathogen Informatics"/>
        </authorList>
    </citation>
    <scope>NUCLEOTIDE SEQUENCE [LARGE SCALE GENOMIC DNA]</scope>
</reference>
<sequence length="215" mass="24785">MFFLPDKTTVSKCFIVAVVTTSAFVHISGGTYRSLFIYDTDAIFSKHEVKLHKLHKFSDFITRLLGRMRLWFSKSLSNAFSTYLGFFQLAGLVCRWKNLQKVNLIPFRVAEMFSRLLGPFLSSEAPDDALKSIGATLELQRQEALDRQEQALMDLRRIQFVNSNRRRNYVPQPHEIQNLVDMGFPEERSHLALTVAHGDIYEAINLLQDPSFDLH</sequence>
<dbReference type="Proteomes" id="UP000282613">
    <property type="component" value="Unassembled WGS sequence"/>
</dbReference>
<evidence type="ECO:0000313" key="2">
    <source>
        <dbReference type="EMBL" id="VDK41189.1"/>
    </source>
</evidence>